<dbReference type="OrthoDB" id="5350429at2"/>
<dbReference type="EMBL" id="CP032097">
    <property type="protein sequence ID" value="AXX94914.1"/>
    <property type="molecule type" value="Genomic_DNA"/>
</dbReference>
<feature type="signal peptide" evidence="1">
    <location>
        <begin position="1"/>
        <end position="23"/>
    </location>
</feature>
<gene>
    <name evidence="2" type="ORF">AELL_1248</name>
    <name evidence="3" type="ORF">CP962_13595</name>
</gene>
<organism evidence="3 5">
    <name type="scientific">Arcobacter ellisii</name>
    <dbReference type="NCBI Taxonomy" id="913109"/>
    <lineage>
        <taxon>Bacteria</taxon>
        <taxon>Pseudomonadati</taxon>
        <taxon>Campylobacterota</taxon>
        <taxon>Epsilonproteobacteria</taxon>
        <taxon>Campylobacterales</taxon>
        <taxon>Arcobacteraceae</taxon>
        <taxon>Arcobacter</taxon>
    </lineage>
</organism>
<evidence type="ECO:0000313" key="3">
    <source>
        <dbReference type="EMBL" id="RXI28708.1"/>
    </source>
</evidence>
<name>A0A347U7T6_9BACT</name>
<evidence type="ECO:0000313" key="2">
    <source>
        <dbReference type="EMBL" id="AXX94914.1"/>
    </source>
</evidence>
<dbReference type="KEGG" id="aell:AELL_1248"/>
<evidence type="ECO:0008006" key="6">
    <source>
        <dbReference type="Google" id="ProtNLM"/>
    </source>
</evidence>
<dbReference type="AlphaFoldDB" id="A0A347U7T6"/>
<feature type="chain" id="PRO_5044584746" description="YtkA-like domain-containing protein" evidence="1">
    <location>
        <begin position="24"/>
        <end position="130"/>
    </location>
</feature>
<proteinExistence type="predicted"/>
<protein>
    <recommendedName>
        <fullName evidence="6">YtkA-like domain-containing protein</fullName>
    </recommendedName>
</protein>
<reference evidence="2 4" key="2">
    <citation type="submission" date="2018-08" db="EMBL/GenBank/DDBJ databases">
        <title>Complete genome of the Arcobacter ellisii type strain LMG 26155.</title>
        <authorList>
            <person name="Miller W.G."/>
            <person name="Yee E."/>
            <person name="Bono J.L."/>
        </authorList>
    </citation>
    <scope>NUCLEOTIDE SEQUENCE [LARGE SCALE GENOMIC DNA]</scope>
    <source>
        <strain evidence="2 4">LMG 26155</strain>
    </source>
</reference>
<keyword evidence="1" id="KW-0732">Signal</keyword>
<dbReference type="RefSeq" id="WP_108559414.1">
    <property type="nucleotide sequence ID" value="NZ_CP032097.1"/>
</dbReference>
<dbReference type="Proteomes" id="UP000262582">
    <property type="component" value="Chromosome"/>
</dbReference>
<sequence length="130" mass="14690">MKNLLRILLVSGILLSGTTSLNAKEIYLSHQTTKDYRVLVKVYDELKLGDNEFNVKILYKTKSLDGVNVNLKVYKPNGEVVEYNSNKVNDKKNYSFNVTLSEKGEYGYVITYNIMTGGVTRTSKGSFAFN</sequence>
<evidence type="ECO:0000256" key="1">
    <source>
        <dbReference type="SAM" id="SignalP"/>
    </source>
</evidence>
<accession>A0A347U7T6</accession>
<evidence type="ECO:0000313" key="4">
    <source>
        <dbReference type="Proteomes" id="UP000262582"/>
    </source>
</evidence>
<dbReference type="Proteomes" id="UP000290588">
    <property type="component" value="Unassembled WGS sequence"/>
</dbReference>
<reference evidence="3 5" key="1">
    <citation type="submission" date="2017-09" db="EMBL/GenBank/DDBJ databases">
        <title>Genomics of the genus Arcobacter.</title>
        <authorList>
            <person name="Perez-Cataluna A."/>
            <person name="Figueras M.J."/>
            <person name="Salas-Masso N."/>
        </authorList>
    </citation>
    <scope>NUCLEOTIDE SEQUENCE [LARGE SCALE GENOMIC DNA]</scope>
    <source>
        <strain evidence="3 5">CECT 7837</strain>
    </source>
</reference>
<dbReference type="EMBL" id="NXIG01000020">
    <property type="protein sequence ID" value="RXI28708.1"/>
    <property type="molecule type" value="Genomic_DNA"/>
</dbReference>
<keyword evidence="4" id="KW-1185">Reference proteome</keyword>
<evidence type="ECO:0000313" key="5">
    <source>
        <dbReference type="Proteomes" id="UP000290588"/>
    </source>
</evidence>